<sequence>MYHRGGFVLRESTLSQQVLFSGRGCCSQLLITDYFCIDPQHEFVLLALCLPLSLYQLYHPGVQCIEVAAKMLAK</sequence>
<dbReference type="Proteomes" id="UP001346869">
    <property type="component" value="Unassembled WGS sequence"/>
</dbReference>
<reference evidence="1 2" key="1">
    <citation type="journal article" date="2023" name="Genes (Basel)">
        <title>Chromosome-Level Genome Assembly and Circadian Gene Repertoire of the Patagonia Blennie Eleginops maclovinus-The Closest Ancestral Proxy of Antarctic Cryonotothenioids.</title>
        <authorList>
            <person name="Cheng C.C."/>
            <person name="Rivera-Colon A.G."/>
            <person name="Minhas B.F."/>
            <person name="Wilson L."/>
            <person name="Rayamajhi N."/>
            <person name="Vargas-Chacoff L."/>
            <person name="Catchen J.M."/>
        </authorList>
    </citation>
    <scope>NUCLEOTIDE SEQUENCE [LARGE SCALE GENOMIC DNA]</scope>
    <source>
        <strain evidence="1">JMC-PN-2008</strain>
    </source>
</reference>
<dbReference type="EMBL" id="JAUZQC010000014">
    <property type="protein sequence ID" value="KAK5860076.1"/>
    <property type="molecule type" value="Genomic_DNA"/>
</dbReference>
<reference evidence="1 2" key="2">
    <citation type="journal article" date="2023" name="Mol. Biol. Evol.">
        <title>Genomics of Secondarily Temperate Adaptation in the Only Non-Antarctic Icefish.</title>
        <authorList>
            <person name="Rivera-Colon A.G."/>
            <person name="Rayamajhi N."/>
            <person name="Minhas B.F."/>
            <person name="Madrigal G."/>
            <person name="Bilyk K.T."/>
            <person name="Yoon V."/>
            <person name="Hune M."/>
            <person name="Gregory S."/>
            <person name="Cheng C.H.C."/>
            <person name="Catchen J.M."/>
        </authorList>
    </citation>
    <scope>NUCLEOTIDE SEQUENCE [LARGE SCALE GENOMIC DNA]</scope>
    <source>
        <strain evidence="1">JMC-PN-2008</strain>
    </source>
</reference>
<accession>A0AAN7XG54</accession>
<comment type="caution">
    <text evidence="1">The sequence shown here is derived from an EMBL/GenBank/DDBJ whole genome shotgun (WGS) entry which is preliminary data.</text>
</comment>
<keyword evidence="2" id="KW-1185">Reference proteome</keyword>
<proteinExistence type="predicted"/>
<dbReference type="AlphaFoldDB" id="A0AAN7XG54"/>
<organism evidence="1 2">
    <name type="scientific">Eleginops maclovinus</name>
    <name type="common">Patagonian blennie</name>
    <name type="synonym">Eleginus maclovinus</name>
    <dbReference type="NCBI Taxonomy" id="56733"/>
    <lineage>
        <taxon>Eukaryota</taxon>
        <taxon>Metazoa</taxon>
        <taxon>Chordata</taxon>
        <taxon>Craniata</taxon>
        <taxon>Vertebrata</taxon>
        <taxon>Euteleostomi</taxon>
        <taxon>Actinopterygii</taxon>
        <taxon>Neopterygii</taxon>
        <taxon>Teleostei</taxon>
        <taxon>Neoteleostei</taxon>
        <taxon>Acanthomorphata</taxon>
        <taxon>Eupercaria</taxon>
        <taxon>Perciformes</taxon>
        <taxon>Notothenioidei</taxon>
        <taxon>Eleginopidae</taxon>
        <taxon>Eleginops</taxon>
    </lineage>
</organism>
<evidence type="ECO:0000313" key="1">
    <source>
        <dbReference type="EMBL" id="KAK5860076.1"/>
    </source>
</evidence>
<evidence type="ECO:0000313" key="2">
    <source>
        <dbReference type="Proteomes" id="UP001346869"/>
    </source>
</evidence>
<protein>
    <submittedName>
        <fullName evidence="1">Uncharacterized protein</fullName>
    </submittedName>
</protein>
<gene>
    <name evidence="1" type="ORF">PBY51_021577</name>
</gene>
<name>A0AAN7XG54_ELEMC</name>